<sequence length="64" mass="7127">MPLPIFISLLESSRLEQQQISIYITHATLQGIVSNLHPDAVELRTNDGKRCVVALDKIEAIITL</sequence>
<dbReference type="Proteomes" id="UP001326715">
    <property type="component" value="Chromosome"/>
</dbReference>
<reference evidence="1 3" key="1">
    <citation type="submission" date="2016-11" db="EMBL/GenBank/DDBJ databases">
        <authorList>
            <person name="Jaros S."/>
            <person name="Januszkiewicz K."/>
            <person name="Wedrychowicz H."/>
        </authorList>
    </citation>
    <scope>NUCLEOTIDE SEQUENCE [LARGE SCALE GENOMIC DNA]</scope>
    <source>
        <strain evidence="1 3">DSM 784</strain>
    </source>
</reference>
<name>A0A1K1SQT4_9BACT</name>
<accession>A0A1K1SQT4</accession>
<keyword evidence="4" id="KW-1185">Reference proteome</keyword>
<evidence type="ECO:0000313" key="2">
    <source>
        <dbReference type="EMBL" id="WQG86812.1"/>
    </source>
</evidence>
<dbReference type="OrthoDB" id="677536at2"/>
<proteinExistence type="predicted"/>
<evidence type="ECO:0000313" key="1">
    <source>
        <dbReference type="EMBL" id="SFW86638.1"/>
    </source>
</evidence>
<protein>
    <submittedName>
        <fullName evidence="1">Host factor-I protein</fullName>
    </submittedName>
</protein>
<dbReference type="EMBL" id="CP140154">
    <property type="protein sequence ID" value="WQG86812.1"/>
    <property type="molecule type" value="Genomic_DNA"/>
</dbReference>
<dbReference type="AlphaFoldDB" id="A0A1K1SQT4"/>
<organism evidence="1 3">
    <name type="scientific">Chitinophaga sancti</name>
    <dbReference type="NCBI Taxonomy" id="1004"/>
    <lineage>
        <taxon>Bacteria</taxon>
        <taxon>Pseudomonadati</taxon>
        <taxon>Bacteroidota</taxon>
        <taxon>Chitinophagia</taxon>
        <taxon>Chitinophagales</taxon>
        <taxon>Chitinophagaceae</taxon>
        <taxon>Chitinophaga</taxon>
    </lineage>
</organism>
<dbReference type="RefSeq" id="WP_072365410.1">
    <property type="nucleotide sequence ID" value="NZ_CBHWAX010000074.1"/>
</dbReference>
<evidence type="ECO:0000313" key="4">
    <source>
        <dbReference type="Proteomes" id="UP001326715"/>
    </source>
</evidence>
<reference evidence="2 4" key="2">
    <citation type="submission" date="2023-11" db="EMBL/GenBank/DDBJ databases">
        <title>MicrobeMod: A computational toolkit for identifying prokaryotic methylation and restriction-modification with nanopore sequencing.</title>
        <authorList>
            <person name="Crits-Christoph A."/>
            <person name="Kang S.C."/>
            <person name="Lee H."/>
            <person name="Ostrov N."/>
        </authorList>
    </citation>
    <scope>NUCLEOTIDE SEQUENCE [LARGE SCALE GENOMIC DNA]</scope>
    <source>
        <strain evidence="2 4">ATCC 23090</strain>
    </source>
</reference>
<evidence type="ECO:0000313" key="3">
    <source>
        <dbReference type="Proteomes" id="UP000183788"/>
    </source>
</evidence>
<dbReference type="Proteomes" id="UP000183788">
    <property type="component" value="Unassembled WGS sequence"/>
</dbReference>
<dbReference type="STRING" id="1004.SAMN05661012_05940"/>
<gene>
    <name evidence="1" type="ORF">SAMN05661012_05940</name>
    <name evidence="2" type="ORF">SR876_17990</name>
</gene>
<dbReference type="EMBL" id="FPIZ01000029">
    <property type="protein sequence ID" value="SFW86638.1"/>
    <property type="molecule type" value="Genomic_DNA"/>
</dbReference>